<reference evidence="3 4" key="1">
    <citation type="submission" date="2018-06" db="EMBL/GenBank/DDBJ databases">
        <title>Recombination Drives Gene Content and Phenotype Evolution in Wild Type E. coli Strains.</title>
        <authorList>
            <person name="Field C.M."/>
            <person name="Silander O.K."/>
            <person name="Van Nimwegen E."/>
        </authorList>
    </citation>
    <scope>NUCLEOTIDE SEQUENCE [LARGE SCALE GENOMIC DNA]</scope>
    <source>
        <strain evidence="3 4">SC344</strain>
    </source>
</reference>
<evidence type="ECO:0000313" key="4">
    <source>
        <dbReference type="Proteomes" id="UP000254454"/>
    </source>
</evidence>
<dbReference type="EMBL" id="QONO01000204">
    <property type="protein sequence ID" value="RDR22617.1"/>
    <property type="molecule type" value="Genomic_DNA"/>
</dbReference>
<dbReference type="SUPFAM" id="SSF52980">
    <property type="entry name" value="Restriction endonuclease-like"/>
    <property type="match status" value="1"/>
</dbReference>
<dbReference type="InterPro" id="IPR052906">
    <property type="entry name" value="Type_IV_Methyl-Rstrct_Enzyme"/>
</dbReference>
<dbReference type="PANTHER" id="PTHR30015:SF7">
    <property type="entry name" value="TYPE IV METHYL-DIRECTED RESTRICTION ENZYME ECOKMRR"/>
    <property type="match status" value="1"/>
</dbReference>
<feature type="domain" description="Restriction endonuclease type IV Mrr" evidence="2">
    <location>
        <begin position="76"/>
        <end position="186"/>
    </location>
</feature>
<proteinExistence type="predicted"/>
<comment type="caution">
    <text evidence="3">The sequence shown here is derived from an EMBL/GenBank/DDBJ whole genome shotgun (WGS) entry which is preliminary data.</text>
</comment>
<dbReference type="InterPro" id="IPR011335">
    <property type="entry name" value="Restrct_endonuc-II-like"/>
</dbReference>
<gene>
    <name evidence="3" type="ORF">C4A13_03308</name>
</gene>
<accession>A0A370V2A5</accession>
<protein>
    <submittedName>
        <fullName evidence="3">Restriction endonuclease</fullName>
    </submittedName>
</protein>
<evidence type="ECO:0000256" key="1">
    <source>
        <dbReference type="SAM" id="Phobius"/>
    </source>
</evidence>
<dbReference type="GO" id="GO:0009307">
    <property type="term" value="P:DNA restriction-modification system"/>
    <property type="evidence" value="ECO:0007669"/>
    <property type="project" value="InterPro"/>
</dbReference>
<evidence type="ECO:0000313" key="3">
    <source>
        <dbReference type="EMBL" id="RDR22617.1"/>
    </source>
</evidence>
<dbReference type="InterPro" id="IPR007560">
    <property type="entry name" value="Restrct_endonuc_IV_Mrr"/>
</dbReference>
<dbReference type="InterPro" id="IPR011856">
    <property type="entry name" value="tRNA_endonuc-like_dom_sf"/>
</dbReference>
<evidence type="ECO:0000259" key="2">
    <source>
        <dbReference type="Pfam" id="PF04471"/>
    </source>
</evidence>
<dbReference type="GO" id="GO:0003677">
    <property type="term" value="F:DNA binding"/>
    <property type="evidence" value="ECO:0007669"/>
    <property type="project" value="InterPro"/>
</dbReference>
<keyword evidence="1" id="KW-1133">Transmembrane helix</keyword>
<dbReference type="Proteomes" id="UP000254454">
    <property type="component" value="Unassembled WGS sequence"/>
</dbReference>
<keyword evidence="3" id="KW-0378">Hydrolase</keyword>
<dbReference type="RefSeq" id="WP_115439695.1">
    <property type="nucleotide sequence ID" value="NZ_QONN01000054.1"/>
</dbReference>
<keyword evidence="3" id="KW-0540">Nuclease</keyword>
<dbReference type="Pfam" id="PF04471">
    <property type="entry name" value="Mrr_cat"/>
    <property type="match status" value="1"/>
</dbReference>
<feature type="transmembrane region" description="Helical" evidence="1">
    <location>
        <begin position="12"/>
        <end position="38"/>
    </location>
</feature>
<name>A0A370V2A5_9ESCH</name>
<sequence>MMQVPVITAVQMVSPVLMVCLVFCLLAVLLMLILRGGWRKQKCARTRRHQRYRATAVRVLTRLKTLPGDAHRLKYLRKINPYVFEELLLLALTQQGMRVIHNPCYSGDGGLDGQVVINGERWLIQAKRYGRTIRPAHIDAFGELLRREGCRGFFIHTGRTGPASRARLTLWPDIELVSGQRLLKLLNGTLLTDELTRGERR</sequence>
<dbReference type="Gene3D" id="3.40.1350.10">
    <property type="match status" value="1"/>
</dbReference>
<dbReference type="AlphaFoldDB" id="A0A370V2A5"/>
<keyword evidence="1" id="KW-0812">Transmembrane</keyword>
<organism evidence="3 4">
    <name type="scientific">Escherichia marmotae</name>
    <dbReference type="NCBI Taxonomy" id="1499973"/>
    <lineage>
        <taxon>Bacteria</taxon>
        <taxon>Pseudomonadati</taxon>
        <taxon>Pseudomonadota</taxon>
        <taxon>Gammaproteobacteria</taxon>
        <taxon>Enterobacterales</taxon>
        <taxon>Enterobacteriaceae</taxon>
        <taxon>Escherichia</taxon>
    </lineage>
</organism>
<keyword evidence="1" id="KW-0472">Membrane</keyword>
<dbReference type="GO" id="GO:0015666">
    <property type="term" value="F:restriction endodeoxyribonuclease activity"/>
    <property type="evidence" value="ECO:0007669"/>
    <property type="project" value="TreeGrafter"/>
</dbReference>
<keyword evidence="3" id="KW-0255">Endonuclease</keyword>
<dbReference type="PANTHER" id="PTHR30015">
    <property type="entry name" value="MRR RESTRICTION SYSTEM PROTEIN"/>
    <property type="match status" value="1"/>
</dbReference>